<dbReference type="Gene3D" id="1.20.1050.10">
    <property type="match status" value="1"/>
</dbReference>
<evidence type="ECO:0000256" key="2">
    <source>
        <dbReference type="ARBA" id="ARBA00023054"/>
    </source>
</evidence>
<dbReference type="SUPFAM" id="SSF47616">
    <property type="entry name" value="GST C-terminal domain-like"/>
    <property type="match status" value="1"/>
</dbReference>
<evidence type="ECO:0000259" key="3">
    <source>
        <dbReference type="PROSITE" id="PS50404"/>
    </source>
</evidence>
<comment type="similarity">
    <text evidence="1">Belongs to the GST superfamily.</text>
</comment>
<dbReference type="SUPFAM" id="SSF52833">
    <property type="entry name" value="Thioredoxin-like"/>
    <property type="match status" value="1"/>
</dbReference>
<protein>
    <submittedName>
        <fullName evidence="5">Ganglioside induced differentiation associated protein 1 like 1</fullName>
    </submittedName>
</protein>
<dbReference type="InterPro" id="IPR036282">
    <property type="entry name" value="Glutathione-S-Trfase_C_sf"/>
</dbReference>
<dbReference type="InParanoid" id="A0A672N8L2"/>
<dbReference type="InterPro" id="IPR010987">
    <property type="entry name" value="Glutathione-S-Trfase_C-like"/>
</dbReference>
<accession>A0A672N8L2</accession>
<dbReference type="Pfam" id="PF13417">
    <property type="entry name" value="GST_N_3"/>
    <property type="match status" value="1"/>
</dbReference>
<dbReference type="InterPro" id="IPR004045">
    <property type="entry name" value="Glutathione_S-Trfase_N"/>
</dbReference>
<dbReference type="CDD" id="cd10302">
    <property type="entry name" value="GST_C_GDAP1L1"/>
    <property type="match status" value="1"/>
</dbReference>
<dbReference type="OMA" id="ENILEHW"/>
<evidence type="ECO:0000313" key="6">
    <source>
        <dbReference type="Proteomes" id="UP000472262"/>
    </source>
</evidence>
<dbReference type="Ensembl" id="ENSSGRT00000047510.1">
    <property type="protein sequence ID" value="ENSSGRP00000044379.1"/>
    <property type="gene ID" value="ENSSGRG00000023862.1"/>
</dbReference>
<evidence type="ECO:0000256" key="1">
    <source>
        <dbReference type="ARBA" id="ARBA00007409"/>
    </source>
</evidence>
<dbReference type="PROSITE" id="PS50404">
    <property type="entry name" value="GST_NTER"/>
    <property type="match status" value="1"/>
</dbReference>
<gene>
    <name evidence="5" type="primary">LOC107599436</name>
</gene>
<sequence length="410" mass="47864">MASSNNVTPTNCSWWPISAMDEDGKITDGEESHEPTIEHKPFSKDRLVLYHWTQSFSSQKVRLVINEKGLLCEERDVSLPLTEHKEPWFMRLNLGEEVPVFIHGDTIVSDYNQIIDYIETNFIGDTVAQLIPDEGTPMYARVQQYRELLDGLPMDAYTHGCILHPELTTDSMIPKYATAEIRRHLANAASELMKLDHEEPQLTEPYLSKQKKLMAKILDHDNVNYLKKILGELAMVLDQVEAELEKRKLEYQGQKCELWLCGPTFTLADIFLGATLHRLKFLGLSKKYWEDGSRPNLQSFFERVQTRYAFRKVLGDIHTTLLSAVLPNAFRTVNTRIYLNYIHCMRDLYHLTHKPYTTVKMHYLILCTAVSYFHYYNYNKCTVQCLRLISQHVDSHIEMYLIWNVCYKLR</sequence>
<feature type="domain" description="GST C-terminal" evidence="4">
    <location>
        <begin position="174"/>
        <end position="330"/>
    </location>
</feature>
<dbReference type="Pfam" id="PF13410">
    <property type="entry name" value="GST_C_2"/>
    <property type="match status" value="1"/>
</dbReference>
<dbReference type="PANTHER" id="PTHR44188:SF2">
    <property type="entry name" value="GANGLIOSIDE-INDUCED DIFFERENTIATION-ASSOCIATED PROTEIN 1-LIKE 1"/>
    <property type="match status" value="1"/>
</dbReference>
<name>A0A672N8L2_SINGR</name>
<evidence type="ECO:0000259" key="4">
    <source>
        <dbReference type="PROSITE" id="PS50405"/>
    </source>
</evidence>
<feature type="domain" description="GST N-terminal" evidence="3">
    <location>
        <begin position="45"/>
        <end position="126"/>
    </location>
</feature>
<organism evidence="5 6">
    <name type="scientific">Sinocyclocheilus grahami</name>
    <name type="common">Dianchi golden-line fish</name>
    <name type="synonym">Barbus grahami</name>
    <dbReference type="NCBI Taxonomy" id="75366"/>
    <lineage>
        <taxon>Eukaryota</taxon>
        <taxon>Metazoa</taxon>
        <taxon>Chordata</taxon>
        <taxon>Craniata</taxon>
        <taxon>Vertebrata</taxon>
        <taxon>Euteleostomi</taxon>
        <taxon>Actinopterygii</taxon>
        <taxon>Neopterygii</taxon>
        <taxon>Teleostei</taxon>
        <taxon>Ostariophysi</taxon>
        <taxon>Cypriniformes</taxon>
        <taxon>Cyprinidae</taxon>
        <taxon>Cyprininae</taxon>
        <taxon>Sinocyclocheilus</taxon>
    </lineage>
</organism>
<dbReference type="InterPro" id="IPR036249">
    <property type="entry name" value="Thioredoxin-like_sf"/>
</dbReference>
<reference evidence="5" key="2">
    <citation type="submission" date="2025-09" db="UniProtKB">
        <authorList>
            <consortium name="Ensembl"/>
        </authorList>
    </citation>
    <scope>IDENTIFICATION</scope>
</reference>
<keyword evidence="6" id="KW-1185">Reference proteome</keyword>
<proteinExistence type="inferred from homology"/>
<dbReference type="PROSITE" id="PS50405">
    <property type="entry name" value="GST_CTER"/>
    <property type="match status" value="1"/>
</dbReference>
<dbReference type="AlphaFoldDB" id="A0A672N8L2"/>
<dbReference type="PANTHER" id="PTHR44188">
    <property type="entry name" value="GDAP1, ISOFORM A"/>
    <property type="match status" value="1"/>
</dbReference>
<dbReference type="FunFam" id="3.40.30.10:FF:000113">
    <property type="entry name" value="ganglioside-induced differentiation-associated protein 1 isoform X1"/>
    <property type="match status" value="1"/>
</dbReference>
<keyword evidence="2" id="KW-0175">Coiled coil</keyword>
<evidence type="ECO:0000313" key="5">
    <source>
        <dbReference type="Ensembl" id="ENSSGRP00000044379.1"/>
    </source>
</evidence>
<reference evidence="5" key="1">
    <citation type="submission" date="2025-08" db="UniProtKB">
        <authorList>
            <consortium name="Ensembl"/>
        </authorList>
    </citation>
    <scope>IDENTIFICATION</scope>
</reference>
<dbReference type="Gene3D" id="3.40.30.10">
    <property type="entry name" value="Glutaredoxin"/>
    <property type="match status" value="1"/>
</dbReference>
<dbReference type="Proteomes" id="UP000472262">
    <property type="component" value="Unassembled WGS sequence"/>
</dbReference>